<dbReference type="Proteomes" id="UP000028725">
    <property type="component" value="Unassembled WGS sequence"/>
</dbReference>
<organism evidence="2 3">
    <name type="scientific">Hyalangium minutum</name>
    <dbReference type="NCBI Taxonomy" id="394096"/>
    <lineage>
        <taxon>Bacteria</taxon>
        <taxon>Pseudomonadati</taxon>
        <taxon>Myxococcota</taxon>
        <taxon>Myxococcia</taxon>
        <taxon>Myxococcales</taxon>
        <taxon>Cystobacterineae</taxon>
        <taxon>Archangiaceae</taxon>
        <taxon>Hyalangium</taxon>
    </lineage>
</organism>
<evidence type="ECO:0000313" key="2">
    <source>
        <dbReference type="EMBL" id="KFE62961.1"/>
    </source>
</evidence>
<keyword evidence="1" id="KW-0472">Membrane</keyword>
<dbReference type="EMBL" id="JMCB01000019">
    <property type="protein sequence ID" value="KFE62961.1"/>
    <property type="molecule type" value="Genomic_DNA"/>
</dbReference>
<keyword evidence="1" id="KW-1133">Transmembrane helix</keyword>
<keyword evidence="3" id="KW-1185">Reference proteome</keyword>
<reference evidence="2 3" key="1">
    <citation type="submission" date="2014-04" db="EMBL/GenBank/DDBJ databases">
        <title>Genome assembly of Hyalangium minutum DSM 14724.</title>
        <authorList>
            <person name="Sharma G."/>
            <person name="Subramanian S."/>
        </authorList>
    </citation>
    <scope>NUCLEOTIDE SEQUENCE [LARGE SCALE GENOMIC DNA]</scope>
    <source>
        <strain evidence="2 3">DSM 14724</strain>
    </source>
</reference>
<name>A0A085W5J8_9BACT</name>
<evidence type="ECO:0000313" key="3">
    <source>
        <dbReference type="Proteomes" id="UP000028725"/>
    </source>
</evidence>
<feature type="transmembrane region" description="Helical" evidence="1">
    <location>
        <begin position="164"/>
        <end position="197"/>
    </location>
</feature>
<sequence length="215" mass="23719">MILATLLVSCSVTRSAEIGPLSPRELTKYALVVEQRPDGQVASAWIPLKELDLPKYALTSNRLDTYREIVRVSSSGLGEYCEGRHDQCLEDCLSSPKPFVIGGRKYMDTQAQPWRNARGWWCSSNCLEEMIRCKKGRGEWADQYARFDAIDPAIDWIKRHREELAVGTAVVIAGVTFAVVAVGTGGAALVLIPLLILAESSSEPPADARLAEAWR</sequence>
<gene>
    <name evidence="2" type="ORF">DB31_3020</name>
</gene>
<accession>A0A085W5J8</accession>
<dbReference type="STRING" id="394096.DB31_3020"/>
<evidence type="ECO:0000256" key="1">
    <source>
        <dbReference type="SAM" id="Phobius"/>
    </source>
</evidence>
<proteinExistence type="predicted"/>
<protein>
    <submittedName>
        <fullName evidence="2">Uncharacterized protein</fullName>
    </submittedName>
</protein>
<comment type="caution">
    <text evidence="2">The sequence shown here is derived from an EMBL/GenBank/DDBJ whole genome shotgun (WGS) entry which is preliminary data.</text>
</comment>
<keyword evidence="1" id="KW-0812">Transmembrane</keyword>
<dbReference type="AlphaFoldDB" id="A0A085W5J8"/>